<sequence length="375" mass="41495">MQRLKDVLRRIPPGNREEANPGRTDGDERGEGSGASPELRTDGGEQADGPRGSSELRSDGGATVTGDSAEPAETETRTGGSFLSSDFVKSMPFWLPPFLLMGFFVYGAIGWNLVISLTDFEGLLLPEYKISAFDLEMYRRAFSDPSFWTAAQNTLVLLVAFTTICLVFGLLLAILVDQEIRFENTFRIIYLLPMSLSFVVTAKFWAWMYNPEIGMINVTLRQLGLDFLALQWISNPDTKLAAVIFALIWQFSGYAMVVYLAGLRAIPTAHYEAAKVDGASTLKMYWRVILPQLRASTMSAAVVLMVFALKAFDFLYVMFGNNPGPAADILATLMFREAFGSNNWAYGSAIAIVLFGMALAVVAPYLYSEYRRGEL</sequence>
<dbReference type="GO" id="GO:0005886">
    <property type="term" value="C:plasma membrane"/>
    <property type="evidence" value="ECO:0007669"/>
    <property type="project" value="UniProtKB-SubCell"/>
</dbReference>
<keyword evidence="11" id="KW-1185">Reference proteome</keyword>
<evidence type="ECO:0000256" key="1">
    <source>
        <dbReference type="ARBA" id="ARBA00004651"/>
    </source>
</evidence>
<dbReference type="InterPro" id="IPR035906">
    <property type="entry name" value="MetI-like_sf"/>
</dbReference>
<comment type="similarity">
    <text evidence="7">Belongs to the binding-protein-dependent transport system permease family.</text>
</comment>
<dbReference type="Pfam" id="PF00528">
    <property type="entry name" value="BPD_transp_1"/>
    <property type="match status" value="1"/>
</dbReference>
<evidence type="ECO:0000256" key="7">
    <source>
        <dbReference type="RuleBase" id="RU363032"/>
    </source>
</evidence>
<name>A0A8U0IIM7_9EURY</name>
<feature type="transmembrane region" description="Helical" evidence="7">
    <location>
        <begin position="344"/>
        <end position="367"/>
    </location>
</feature>
<evidence type="ECO:0000259" key="9">
    <source>
        <dbReference type="PROSITE" id="PS50928"/>
    </source>
</evidence>
<dbReference type="RefSeq" id="WP_248654548.1">
    <property type="nucleotide sequence ID" value="NZ_CP096658.1"/>
</dbReference>
<keyword evidence="2 7" id="KW-0813">Transport</keyword>
<feature type="transmembrane region" description="Helical" evidence="7">
    <location>
        <begin position="93"/>
        <end position="115"/>
    </location>
</feature>
<feature type="transmembrane region" description="Helical" evidence="7">
    <location>
        <begin position="240"/>
        <end position="261"/>
    </location>
</feature>
<evidence type="ECO:0000256" key="8">
    <source>
        <dbReference type="SAM" id="MobiDB-lite"/>
    </source>
</evidence>
<accession>A0A8U0IIM7</accession>
<evidence type="ECO:0000256" key="2">
    <source>
        <dbReference type="ARBA" id="ARBA00022448"/>
    </source>
</evidence>
<evidence type="ECO:0000313" key="10">
    <source>
        <dbReference type="EMBL" id="UPW00134.1"/>
    </source>
</evidence>
<keyword evidence="4 7" id="KW-0812">Transmembrane</keyword>
<dbReference type="GO" id="GO:0055085">
    <property type="term" value="P:transmembrane transport"/>
    <property type="evidence" value="ECO:0007669"/>
    <property type="project" value="InterPro"/>
</dbReference>
<gene>
    <name evidence="10" type="ORF">M0R88_16670</name>
</gene>
<organism evidence="10 11">
    <name type="scientific">Halorussus gelatinilyticus</name>
    <dbReference type="NCBI Taxonomy" id="2937524"/>
    <lineage>
        <taxon>Archaea</taxon>
        <taxon>Methanobacteriati</taxon>
        <taxon>Methanobacteriota</taxon>
        <taxon>Stenosarchaea group</taxon>
        <taxon>Halobacteria</taxon>
        <taxon>Halobacteriales</taxon>
        <taxon>Haladaptataceae</taxon>
        <taxon>Halorussus</taxon>
    </lineage>
</organism>
<dbReference type="SUPFAM" id="SSF161098">
    <property type="entry name" value="MetI-like"/>
    <property type="match status" value="1"/>
</dbReference>
<dbReference type="CDD" id="cd06261">
    <property type="entry name" value="TM_PBP2"/>
    <property type="match status" value="1"/>
</dbReference>
<feature type="transmembrane region" description="Helical" evidence="7">
    <location>
        <begin position="293"/>
        <end position="312"/>
    </location>
</feature>
<evidence type="ECO:0000256" key="5">
    <source>
        <dbReference type="ARBA" id="ARBA00022989"/>
    </source>
</evidence>
<dbReference type="InterPro" id="IPR000515">
    <property type="entry name" value="MetI-like"/>
</dbReference>
<protein>
    <submittedName>
        <fullName evidence="10">Sugar ABC transporter permease</fullName>
    </submittedName>
</protein>
<dbReference type="AlphaFoldDB" id="A0A8U0IIM7"/>
<dbReference type="InterPro" id="IPR051393">
    <property type="entry name" value="ABC_transporter_permease"/>
</dbReference>
<dbReference type="PROSITE" id="PS50928">
    <property type="entry name" value="ABC_TM1"/>
    <property type="match status" value="1"/>
</dbReference>
<evidence type="ECO:0000313" key="11">
    <source>
        <dbReference type="Proteomes" id="UP000830434"/>
    </source>
</evidence>
<comment type="subcellular location">
    <subcellularLocation>
        <location evidence="1 7">Cell membrane</location>
        <topology evidence="1 7">Multi-pass membrane protein</topology>
    </subcellularLocation>
</comment>
<dbReference type="EMBL" id="CP096658">
    <property type="protein sequence ID" value="UPW00134.1"/>
    <property type="molecule type" value="Genomic_DNA"/>
</dbReference>
<evidence type="ECO:0000256" key="3">
    <source>
        <dbReference type="ARBA" id="ARBA00022475"/>
    </source>
</evidence>
<proteinExistence type="inferred from homology"/>
<evidence type="ECO:0000256" key="6">
    <source>
        <dbReference type="ARBA" id="ARBA00023136"/>
    </source>
</evidence>
<feature type="compositionally biased region" description="Basic and acidic residues" evidence="8">
    <location>
        <begin position="1"/>
        <end position="31"/>
    </location>
</feature>
<feature type="transmembrane region" description="Helical" evidence="7">
    <location>
        <begin position="188"/>
        <end position="208"/>
    </location>
</feature>
<keyword evidence="3" id="KW-1003">Cell membrane</keyword>
<dbReference type="PANTHER" id="PTHR30193:SF42">
    <property type="entry name" value="ABC TRANSPORTER PERMEASE PROTEIN"/>
    <property type="match status" value="1"/>
</dbReference>
<keyword evidence="6 7" id="KW-0472">Membrane</keyword>
<dbReference type="PANTHER" id="PTHR30193">
    <property type="entry name" value="ABC TRANSPORTER PERMEASE PROTEIN"/>
    <property type="match status" value="1"/>
</dbReference>
<keyword evidence="5 7" id="KW-1133">Transmembrane helix</keyword>
<dbReference type="KEGG" id="haxz:M0R88_16670"/>
<dbReference type="GeneID" id="72191523"/>
<evidence type="ECO:0000256" key="4">
    <source>
        <dbReference type="ARBA" id="ARBA00022692"/>
    </source>
</evidence>
<dbReference type="Proteomes" id="UP000830434">
    <property type="component" value="Chromosome"/>
</dbReference>
<dbReference type="Gene3D" id="1.10.3720.10">
    <property type="entry name" value="MetI-like"/>
    <property type="match status" value="1"/>
</dbReference>
<feature type="domain" description="ABC transmembrane type-1" evidence="9">
    <location>
        <begin position="151"/>
        <end position="367"/>
    </location>
</feature>
<feature type="transmembrane region" description="Helical" evidence="7">
    <location>
        <begin position="155"/>
        <end position="176"/>
    </location>
</feature>
<feature type="region of interest" description="Disordered" evidence="8">
    <location>
        <begin position="1"/>
        <end position="78"/>
    </location>
</feature>
<reference evidence="10" key="1">
    <citation type="submission" date="2022-04" db="EMBL/GenBank/DDBJ databases">
        <title>Diverse halophilic archaea isolated from saline environments.</title>
        <authorList>
            <person name="Cui H.-L."/>
        </authorList>
    </citation>
    <scope>NUCLEOTIDE SEQUENCE</scope>
    <source>
        <strain evidence="10">XZYJT40</strain>
    </source>
</reference>